<dbReference type="PANTHER" id="PTHR20974:SF0">
    <property type="entry name" value="UPF0585 PROTEIN CG18661"/>
    <property type="match status" value="1"/>
</dbReference>
<keyword evidence="1" id="KW-0808">Transferase</keyword>
<comment type="caution">
    <text evidence="1">The sequence shown here is derived from an EMBL/GenBank/DDBJ whole genome shotgun (WGS) entry which is preliminary data.</text>
</comment>
<keyword evidence="1" id="KW-0489">Methyltransferase</keyword>
<proteinExistence type="predicted"/>
<dbReference type="Proteomes" id="UP001501083">
    <property type="component" value="Unassembled WGS sequence"/>
</dbReference>
<dbReference type="EMBL" id="BAABKY010000001">
    <property type="protein sequence ID" value="GAA5067608.1"/>
    <property type="molecule type" value="Genomic_DNA"/>
</dbReference>
<dbReference type="Gene3D" id="3.40.50.150">
    <property type="entry name" value="Vaccinia Virus protein VP39"/>
    <property type="match status" value="1"/>
</dbReference>
<keyword evidence="2" id="KW-1185">Reference proteome</keyword>
<sequence length="207" mass="22916">MQERPYSPSCDRNRDPILAVLKRHFADRREVLEVGSGTGQHAIHFAAAMPWLRWQCSDRAESLPGIRAWLDAAALDNTPTPVALDVAQGPWPRSSTADGRFDAVFSANTLHIMGWAEVELFFAGLDGVLADDATLVVYGPFNYGGAYTSDSNRDFDGWLKARDPRSAIRDFEAVDRLAASIGLTRVDDIEMPANNRSLVWRRGATPR</sequence>
<gene>
    <name evidence="1" type="ORF">GCM10025759_02470</name>
</gene>
<evidence type="ECO:0000313" key="2">
    <source>
        <dbReference type="Proteomes" id="UP001501083"/>
    </source>
</evidence>
<dbReference type="InterPro" id="IPR029063">
    <property type="entry name" value="SAM-dependent_MTases_sf"/>
</dbReference>
<dbReference type="GO" id="GO:0008168">
    <property type="term" value="F:methyltransferase activity"/>
    <property type="evidence" value="ECO:0007669"/>
    <property type="project" value="UniProtKB-KW"/>
</dbReference>
<dbReference type="SUPFAM" id="SSF53335">
    <property type="entry name" value="S-adenosyl-L-methionine-dependent methyltransferases"/>
    <property type="match status" value="1"/>
</dbReference>
<dbReference type="Pfam" id="PF06080">
    <property type="entry name" value="DUF938"/>
    <property type="match status" value="1"/>
</dbReference>
<dbReference type="InterPro" id="IPR010342">
    <property type="entry name" value="DUF938"/>
</dbReference>
<accession>A0ABP9L160</accession>
<reference evidence="2" key="1">
    <citation type="journal article" date="2019" name="Int. J. Syst. Evol. Microbiol.">
        <title>The Global Catalogue of Microorganisms (GCM) 10K type strain sequencing project: providing services to taxonomists for standard genome sequencing and annotation.</title>
        <authorList>
            <consortium name="The Broad Institute Genomics Platform"/>
            <consortium name="The Broad Institute Genome Sequencing Center for Infectious Disease"/>
            <person name="Wu L."/>
            <person name="Ma J."/>
        </authorList>
    </citation>
    <scope>NUCLEOTIDE SEQUENCE [LARGE SCALE GENOMIC DNA]</scope>
    <source>
        <strain evidence="2">JCM 19212</strain>
    </source>
</reference>
<dbReference type="RefSeq" id="WP_158983234.1">
    <property type="nucleotide sequence ID" value="NZ_BAABKY010000001.1"/>
</dbReference>
<protein>
    <submittedName>
        <fullName evidence="1">Class I SAM-dependent methyltransferase</fullName>
    </submittedName>
</protein>
<dbReference type="PANTHER" id="PTHR20974">
    <property type="entry name" value="UPF0585 PROTEIN CG18661"/>
    <property type="match status" value="1"/>
</dbReference>
<evidence type="ECO:0000313" key="1">
    <source>
        <dbReference type="EMBL" id="GAA5067608.1"/>
    </source>
</evidence>
<name>A0ABP9L160_9GAMM</name>
<dbReference type="GO" id="GO:0032259">
    <property type="term" value="P:methylation"/>
    <property type="evidence" value="ECO:0007669"/>
    <property type="project" value="UniProtKB-KW"/>
</dbReference>
<organism evidence="1 2">
    <name type="scientific">Lysobacter panacisoli</name>
    <dbReference type="NCBI Taxonomy" id="1255263"/>
    <lineage>
        <taxon>Bacteria</taxon>
        <taxon>Pseudomonadati</taxon>
        <taxon>Pseudomonadota</taxon>
        <taxon>Gammaproteobacteria</taxon>
        <taxon>Lysobacterales</taxon>
        <taxon>Lysobacteraceae</taxon>
        <taxon>Lysobacter</taxon>
    </lineage>
</organism>